<dbReference type="InterPro" id="IPR052550">
    <property type="entry name" value="Pyrimidine_5'-ntase_YjjG"/>
</dbReference>
<keyword evidence="2" id="KW-1185">Reference proteome</keyword>
<dbReference type="KEGG" id="rmr:Rmar_0446"/>
<dbReference type="InterPro" id="IPR006439">
    <property type="entry name" value="HAD-SF_hydro_IA"/>
</dbReference>
<dbReference type="InterPro" id="IPR023214">
    <property type="entry name" value="HAD_sf"/>
</dbReference>
<gene>
    <name evidence="1" type="ordered locus">Rmar_0446</name>
</gene>
<name>D0MEC4_RHOM4</name>
<dbReference type="eggNOG" id="COG1011">
    <property type="taxonomic scope" value="Bacteria"/>
</dbReference>
<accession>D0MEC4</accession>
<dbReference type="Pfam" id="PF00702">
    <property type="entry name" value="Hydrolase"/>
    <property type="match status" value="1"/>
</dbReference>
<keyword evidence="1" id="KW-0378">Hydrolase</keyword>
<dbReference type="InterPro" id="IPR036412">
    <property type="entry name" value="HAD-like_sf"/>
</dbReference>
<dbReference type="SFLD" id="SFLDG01129">
    <property type="entry name" value="C1.5:_HAD__Beta-PGM__Phosphata"/>
    <property type="match status" value="1"/>
</dbReference>
<evidence type="ECO:0000313" key="1">
    <source>
        <dbReference type="EMBL" id="ACY47348.1"/>
    </source>
</evidence>
<dbReference type="HOGENOM" id="CLU_045011_8_1_10"/>
<reference evidence="1 2" key="1">
    <citation type="journal article" date="2009" name="Stand. Genomic Sci.">
        <title>Complete genome sequence of Rhodothermus marinus type strain (R-10).</title>
        <authorList>
            <person name="Nolan M."/>
            <person name="Tindall B.J."/>
            <person name="Pomrenke H."/>
            <person name="Lapidus A."/>
            <person name="Copeland A."/>
            <person name="Glavina Del Rio T."/>
            <person name="Lucas S."/>
            <person name="Chen F."/>
            <person name="Tice H."/>
            <person name="Cheng J.F."/>
            <person name="Saunders E."/>
            <person name="Han C."/>
            <person name="Bruce D."/>
            <person name="Goodwin L."/>
            <person name="Chain P."/>
            <person name="Pitluck S."/>
            <person name="Ovchinikova G."/>
            <person name="Pati A."/>
            <person name="Ivanova N."/>
            <person name="Mavromatis K."/>
            <person name="Chen A."/>
            <person name="Palaniappan K."/>
            <person name="Land M."/>
            <person name="Hauser L."/>
            <person name="Chang Y.J."/>
            <person name="Jeffries C.D."/>
            <person name="Brettin T."/>
            <person name="Goker M."/>
            <person name="Bristow J."/>
            <person name="Eisen J.A."/>
            <person name="Markowitz V."/>
            <person name="Hugenholtz P."/>
            <person name="Kyrpides N.C."/>
            <person name="Klenk H.P."/>
            <person name="Detter J.C."/>
        </authorList>
    </citation>
    <scope>NUCLEOTIDE SEQUENCE [LARGE SCALE GENOMIC DNA]</scope>
    <source>
        <strain evidence="2">ATCC 43812 / DSM 4252 / R-10</strain>
    </source>
</reference>
<proteinExistence type="predicted"/>
<dbReference type="Gene3D" id="3.40.50.1000">
    <property type="entry name" value="HAD superfamily/HAD-like"/>
    <property type="match status" value="1"/>
</dbReference>
<dbReference type="RefSeq" id="WP_012842960.1">
    <property type="nucleotide sequence ID" value="NC_013501.1"/>
</dbReference>
<dbReference type="EMBL" id="CP001807">
    <property type="protein sequence ID" value="ACY47348.1"/>
    <property type="molecule type" value="Genomic_DNA"/>
</dbReference>
<dbReference type="SUPFAM" id="SSF56784">
    <property type="entry name" value="HAD-like"/>
    <property type="match status" value="1"/>
</dbReference>
<protein>
    <submittedName>
        <fullName evidence="1">HAD-superfamily hydrolase, subfamily IA, variant 1</fullName>
    </submittedName>
</protein>
<dbReference type="AlphaFoldDB" id="D0MEC4"/>
<dbReference type="InterPro" id="IPR023198">
    <property type="entry name" value="PGP-like_dom2"/>
</dbReference>
<dbReference type="NCBIfam" id="TIGR01509">
    <property type="entry name" value="HAD-SF-IA-v3"/>
    <property type="match status" value="1"/>
</dbReference>
<dbReference type="PRINTS" id="PR00413">
    <property type="entry name" value="HADHALOGNASE"/>
</dbReference>
<organism evidence="1 2">
    <name type="scientific">Rhodothermus marinus (strain ATCC 43812 / DSM 4252 / R-10)</name>
    <name type="common">Rhodothermus obamensis</name>
    <dbReference type="NCBI Taxonomy" id="518766"/>
    <lineage>
        <taxon>Bacteria</taxon>
        <taxon>Pseudomonadati</taxon>
        <taxon>Rhodothermota</taxon>
        <taxon>Rhodothermia</taxon>
        <taxon>Rhodothermales</taxon>
        <taxon>Rhodothermaceae</taxon>
        <taxon>Rhodothermus</taxon>
    </lineage>
</organism>
<evidence type="ECO:0000313" key="2">
    <source>
        <dbReference type="Proteomes" id="UP000002221"/>
    </source>
</evidence>
<sequence>MPSLKNPSETIRFVYFDLDDTLLDHRTAEQAALADVKAAFPDVFAHVPLEQLHHTYHTINVDLWEQYQRGQIDRPALMHARFARLIEALGLQGVTPEQLNACYMERYRRHWRWVPGAREAFLTVARHLPVGILTNGFAAVQYAKMERFPELRQHAKALVISEEVGVAKPHPELFAHATRAAGVAPEAILYVGDSFGSDVLGAKNAGWQVAWFTPAAPASTPESVFVFARWPELLRWLNLG</sequence>
<dbReference type="PANTHER" id="PTHR47478:SF1">
    <property type="entry name" value="PYRIMIDINE 5'-NUCLEOTIDASE YJJG"/>
    <property type="match status" value="1"/>
</dbReference>
<dbReference type="STRING" id="518766.Rmar_0446"/>
<dbReference type="SFLD" id="SFLDS00003">
    <property type="entry name" value="Haloacid_Dehalogenase"/>
    <property type="match status" value="1"/>
</dbReference>
<dbReference type="GO" id="GO:0016787">
    <property type="term" value="F:hydrolase activity"/>
    <property type="evidence" value="ECO:0007669"/>
    <property type="project" value="UniProtKB-KW"/>
</dbReference>
<dbReference type="Gene3D" id="1.10.150.240">
    <property type="entry name" value="Putative phosphatase, domain 2"/>
    <property type="match status" value="1"/>
</dbReference>
<dbReference type="Proteomes" id="UP000002221">
    <property type="component" value="Chromosome"/>
</dbReference>
<dbReference type="PANTHER" id="PTHR47478">
    <property type="match status" value="1"/>
</dbReference>
<dbReference type="OrthoDB" id="9802350at2"/>
<dbReference type="NCBIfam" id="TIGR01549">
    <property type="entry name" value="HAD-SF-IA-v1"/>
    <property type="match status" value="1"/>
</dbReference>